<sequence>MEVEAGVVKWLGSVGGIVDAPTDRLEKKVFQECAVSDSCSLNKMVTDRIKERLVSMDSTSHNYVYRMEASNVGLDGLINTLNLVGYWDEDALKA</sequence>
<gene>
    <name evidence="1" type="ORF">OIU79_004986</name>
</gene>
<name>A0A9Q0Z9Z1_SALPP</name>
<comment type="caution">
    <text evidence="1">The sequence shown here is derived from an EMBL/GenBank/DDBJ whole genome shotgun (WGS) entry which is preliminary data.</text>
</comment>
<dbReference type="EMBL" id="JAPFFK010000013">
    <property type="protein sequence ID" value="KAJ6726959.1"/>
    <property type="molecule type" value="Genomic_DNA"/>
</dbReference>
<dbReference type="OrthoDB" id="1929286at2759"/>
<protein>
    <submittedName>
        <fullName evidence="1">LACHRYMATORY-FACTOR SYNTHASE</fullName>
    </submittedName>
</protein>
<reference evidence="1" key="1">
    <citation type="submission" date="2022-11" db="EMBL/GenBank/DDBJ databases">
        <authorList>
            <person name="Hyden B.L."/>
            <person name="Feng K."/>
            <person name="Yates T."/>
            <person name="Jawdy S."/>
            <person name="Smart L.B."/>
            <person name="Muchero W."/>
        </authorList>
    </citation>
    <scope>NUCLEOTIDE SEQUENCE</scope>
    <source>
        <tissue evidence="1">Shoot tip</tissue>
    </source>
</reference>
<evidence type="ECO:0000313" key="2">
    <source>
        <dbReference type="Proteomes" id="UP001151532"/>
    </source>
</evidence>
<keyword evidence="2" id="KW-1185">Reference proteome</keyword>
<dbReference type="PANTHER" id="PTHR33789">
    <property type="entry name" value="LACHRYMATORY-FACTOR SYNTHASE"/>
    <property type="match status" value="1"/>
</dbReference>
<accession>A0A9Q0Z9Z1</accession>
<dbReference type="Proteomes" id="UP001151532">
    <property type="component" value="Chromosome 8"/>
</dbReference>
<organism evidence="1 2">
    <name type="scientific">Salix purpurea</name>
    <name type="common">Purple osier willow</name>
    <dbReference type="NCBI Taxonomy" id="77065"/>
    <lineage>
        <taxon>Eukaryota</taxon>
        <taxon>Viridiplantae</taxon>
        <taxon>Streptophyta</taxon>
        <taxon>Embryophyta</taxon>
        <taxon>Tracheophyta</taxon>
        <taxon>Spermatophyta</taxon>
        <taxon>Magnoliopsida</taxon>
        <taxon>eudicotyledons</taxon>
        <taxon>Gunneridae</taxon>
        <taxon>Pentapetalae</taxon>
        <taxon>rosids</taxon>
        <taxon>fabids</taxon>
        <taxon>Malpighiales</taxon>
        <taxon>Salicaceae</taxon>
        <taxon>Saliceae</taxon>
        <taxon>Salix</taxon>
    </lineage>
</organism>
<proteinExistence type="predicted"/>
<evidence type="ECO:0000313" key="1">
    <source>
        <dbReference type="EMBL" id="KAJ6726959.1"/>
    </source>
</evidence>
<reference evidence="1" key="2">
    <citation type="journal article" date="2023" name="Int. J. Mol. Sci.">
        <title>De Novo Assembly and Annotation of 11 Diverse Shrub Willow (Salix) Genomes Reveals Novel Gene Organization in Sex-Linked Regions.</title>
        <authorList>
            <person name="Hyden B."/>
            <person name="Feng K."/>
            <person name="Yates T.B."/>
            <person name="Jawdy S."/>
            <person name="Cereghino C."/>
            <person name="Smart L.B."/>
            <person name="Muchero W."/>
        </authorList>
    </citation>
    <scope>NUCLEOTIDE SEQUENCE</scope>
    <source>
        <tissue evidence="1">Shoot tip</tissue>
    </source>
</reference>
<dbReference type="AlphaFoldDB" id="A0A9Q0Z9Z1"/>
<dbReference type="InterPro" id="IPR053249">
    <property type="entry name" value="LFS"/>
</dbReference>
<dbReference type="PANTHER" id="PTHR33789:SF5">
    <property type="entry name" value="BET V I_MAJOR LATEX PROTEIN DOMAIN-CONTAINING PROTEIN"/>
    <property type="match status" value="1"/>
</dbReference>